<accession>A0A8S5UM30</accession>
<protein>
    <submittedName>
        <fullName evidence="1">DNA helicase</fullName>
    </submittedName>
</protein>
<name>A0A8S5UM30_9CAUD</name>
<evidence type="ECO:0000313" key="1">
    <source>
        <dbReference type="EMBL" id="DAF95483.1"/>
    </source>
</evidence>
<keyword evidence="1" id="KW-0347">Helicase</keyword>
<keyword evidence="1" id="KW-0378">Hydrolase</keyword>
<keyword evidence="1" id="KW-0547">Nucleotide-binding</keyword>
<proteinExistence type="predicted"/>
<organism evidence="1">
    <name type="scientific">Myoviridae sp. ctCo31</name>
    <dbReference type="NCBI Taxonomy" id="2825053"/>
    <lineage>
        <taxon>Viruses</taxon>
        <taxon>Duplodnaviria</taxon>
        <taxon>Heunggongvirae</taxon>
        <taxon>Uroviricota</taxon>
        <taxon>Caudoviricetes</taxon>
    </lineage>
</organism>
<sequence>MMYEEICKSYPKEKVFFINGEIKTKDRVKIQELADKVSGIIIVA</sequence>
<reference evidence="1" key="1">
    <citation type="journal article" date="2021" name="Proc. Natl. Acad. Sci. U.S.A.">
        <title>A Catalog of Tens of Thousands of Viruses from Human Metagenomes Reveals Hidden Associations with Chronic Diseases.</title>
        <authorList>
            <person name="Tisza M.J."/>
            <person name="Buck C.B."/>
        </authorList>
    </citation>
    <scope>NUCLEOTIDE SEQUENCE</scope>
    <source>
        <strain evidence="1">CtCo31</strain>
    </source>
</reference>
<dbReference type="GO" id="GO:0004386">
    <property type="term" value="F:helicase activity"/>
    <property type="evidence" value="ECO:0007669"/>
    <property type="project" value="UniProtKB-KW"/>
</dbReference>
<dbReference type="EMBL" id="BK016109">
    <property type="protein sequence ID" value="DAF95483.1"/>
    <property type="molecule type" value="Genomic_DNA"/>
</dbReference>
<keyword evidence="1" id="KW-0067">ATP-binding</keyword>